<protein>
    <submittedName>
        <fullName evidence="1">Uncharacterized protein</fullName>
    </submittedName>
</protein>
<organism evidence="1">
    <name type="scientific">marine metagenome</name>
    <dbReference type="NCBI Taxonomy" id="408172"/>
    <lineage>
        <taxon>unclassified sequences</taxon>
        <taxon>metagenomes</taxon>
        <taxon>ecological metagenomes</taxon>
    </lineage>
</organism>
<reference evidence="1" key="1">
    <citation type="submission" date="2018-05" db="EMBL/GenBank/DDBJ databases">
        <authorList>
            <person name="Lanie J.A."/>
            <person name="Ng W.-L."/>
            <person name="Kazmierczak K.M."/>
            <person name="Andrzejewski T.M."/>
            <person name="Davidsen T.M."/>
            <person name="Wayne K.J."/>
            <person name="Tettelin H."/>
            <person name="Glass J.I."/>
            <person name="Rusch D."/>
            <person name="Podicherti R."/>
            <person name="Tsui H.-C.T."/>
            <person name="Winkler M.E."/>
        </authorList>
    </citation>
    <scope>NUCLEOTIDE SEQUENCE</scope>
</reference>
<dbReference type="AlphaFoldDB" id="A0A382EY36"/>
<evidence type="ECO:0000313" key="1">
    <source>
        <dbReference type="EMBL" id="SVB55329.1"/>
    </source>
</evidence>
<sequence>YQVTWAVAPEFYIGYEKGEGQQVVGGFGEAGMNKFGIEIEVRTPENFGTDRVLEGAPFTRQEELWQEVLKTLERTAYPPQSYKLTGTTQVESPLNPGGRDWKVGDVVNVSRPTLDGGALSLGIVTRIYPTTLEVTWPPDEMHPRAWTTLEEKKHMILVRNDPEWREKVNGWYGRKEYAAEGKPPTWTELIKLEHDLLPRLSPLPYSKDTTHERKQQLKVIDVALEPYRIYEGSDLDNWSAADLGDSRAVEGYAPYGGLFPRSL</sequence>
<proteinExistence type="predicted"/>
<name>A0A382EY36_9ZZZZ</name>
<gene>
    <name evidence="1" type="ORF">METZ01_LOCUS208183</name>
</gene>
<dbReference type="EMBL" id="UINC01046830">
    <property type="protein sequence ID" value="SVB55329.1"/>
    <property type="molecule type" value="Genomic_DNA"/>
</dbReference>
<feature type="non-terminal residue" evidence="1">
    <location>
        <position position="1"/>
    </location>
</feature>
<accession>A0A382EY36</accession>